<dbReference type="GO" id="GO:0009699">
    <property type="term" value="P:phenylpropanoid biosynthetic process"/>
    <property type="evidence" value="ECO:0007669"/>
    <property type="project" value="UniProtKB-ARBA"/>
</dbReference>
<name>A0A8B8N4H3_9MYRT</name>
<comment type="subunit">
    <text evidence="2 4">Homodimer.</text>
</comment>
<keyword evidence="3 4" id="KW-0964">Secreted</keyword>
<dbReference type="Proteomes" id="UP000827889">
    <property type="component" value="Chromosome 10"/>
</dbReference>
<dbReference type="OrthoDB" id="1864232at2759"/>
<dbReference type="KEGG" id="rarg:115730573"/>
<dbReference type="PANTHER" id="PTHR21495">
    <property type="entry name" value="NUCLEOPORIN-RELATED"/>
    <property type="match status" value="1"/>
</dbReference>
<dbReference type="GeneID" id="115730573"/>
<sequence>MAITQTKLFLFSLIVSSTILTTKSELLSSKREKLTRFRLHVQNIIAGSNATVATVAQASMTNQSATLFGQVAVVDDVVTVDPETSSKNMGRVQGLVAFTSQSEMVLSMSMTFVFTEGKYNGSDLTVMGRNLLSLKVREMPIIGGTGLFRLARGYVRTSTYSSDLKKGLIVLVYDFYVYHY</sequence>
<feature type="signal peptide" evidence="4">
    <location>
        <begin position="1"/>
        <end position="24"/>
    </location>
</feature>
<protein>
    <recommendedName>
        <fullName evidence="4">Dirigent protein</fullName>
    </recommendedName>
</protein>
<evidence type="ECO:0000256" key="3">
    <source>
        <dbReference type="ARBA" id="ARBA00022525"/>
    </source>
</evidence>
<comment type="subcellular location">
    <subcellularLocation>
        <location evidence="4">Secreted</location>
        <location evidence="4">Extracellular space</location>
        <location evidence="4">Apoplast</location>
    </subcellularLocation>
</comment>
<dbReference type="Pfam" id="PF03018">
    <property type="entry name" value="Dirigent"/>
    <property type="match status" value="1"/>
</dbReference>
<dbReference type="InterPro" id="IPR004265">
    <property type="entry name" value="Dirigent"/>
</dbReference>
<evidence type="ECO:0000256" key="4">
    <source>
        <dbReference type="RuleBase" id="RU363099"/>
    </source>
</evidence>
<comment type="similarity">
    <text evidence="1 4">Belongs to the plant dirigent protein family.</text>
</comment>
<reference evidence="6" key="1">
    <citation type="submission" date="2025-08" db="UniProtKB">
        <authorList>
            <consortium name="RefSeq"/>
        </authorList>
    </citation>
    <scope>IDENTIFICATION</scope>
    <source>
        <tissue evidence="6">Leaf</tissue>
    </source>
</reference>
<keyword evidence="4" id="KW-0052">Apoplast</keyword>
<dbReference type="GO" id="GO:0048046">
    <property type="term" value="C:apoplast"/>
    <property type="evidence" value="ECO:0007669"/>
    <property type="project" value="UniProtKB-SubCell"/>
</dbReference>
<keyword evidence="4" id="KW-0732">Signal</keyword>
<accession>A0A8B8N4H3</accession>
<keyword evidence="5" id="KW-1185">Reference proteome</keyword>
<dbReference type="AlphaFoldDB" id="A0A8B8N4H3"/>
<evidence type="ECO:0000313" key="5">
    <source>
        <dbReference type="Proteomes" id="UP000827889"/>
    </source>
</evidence>
<gene>
    <name evidence="6" type="primary">LOC115730573</name>
</gene>
<dbReference type="Gene3D" id="2.40.480.10">
    <property type="entry name" value="Allene oxide cyclase-like"/>
    <property type="match status" value="1"/>
</dbReference>
<evidence type="ECO:0000256" key="2">
    <source>
        <dbReference type="ARBA" id="ARBA00011738"/>
    </source>
</evidence>
<comment type="function">
    <text evidence="4">Dirigent proteins impart stereoselectivity on the phenoxy radical-coupling reaction, yielding optically active lignans from two molecules of coniferyl alcohol in the biosynthesis of lignans, flavonolignans, and alkaloids and thus plays a central role in plant secondary metabolism.</text>
</comment>
<organism evidence="5 6">
    <name type="scientific">Rhodamnia argentea</name>
    <dbReference type="NCBI Taxonomy" id="178133"/>
    <lineage>
        <taxon>Eukaryota</taxon>
        <taxon>Viridiplantae</taxon>
        <taxon>Streptophyta</taxon>
        <taxon>Embryophyta</taxon>
        <taxon>Tracheophyta</taxon>
        <taxon>Spermatophyta</taxon>
        <taxon>Magnoliopsida</taxon>
        <taxon>eudicotyledons</taxon>
        <taxon>Gunneridae</taxon>
        <taxon>Pentapetalae</taxon>
        <taxon>rosids</taxon>
        <taxon>malvids</taxon>
        <taxon>Myrtales</taxon>
        <taxon>Myrtaceae</taxon>
        <taxon>Myrtoideae</taxon>
        <taxon>Myrteae</taxon>
        <taxon>Australasian group</taxon>
        <taxon>Rhodamnia</taxon>
    </lineage>
</organism>
<evidence type="ECO:0000313" key="6">
    <source>
        <dbReference type="RefSeq" id="XP_030517047.1"/>
    </source>
</evidence>
<dbReference type="InterPro" id="IPR044859">
    <property type="entry name" value="Allene_oxi_cyc_Dirigent"/>
</dbReference>
<evidence type="ECO:0000256" key="1">
    <source>
        <dbReference type="ARBA" id="ARBA00010746"/>
    </source>
</evidence>
<feature type="chain" id="PRO_5044519797" description="Dirigent protein" evidence="4">
    <location>
        <begin position="25"/>
        <end position="180"/>
    </location>
</feature>
<dbReference type="RefSeq" id="XP_030517047.1">
    <property type="nucleotide sequence ID" value="XM_030661187.1"/>
</dbReference>
<proteinExistence type="inferred from homology"/>